<evidence type="ECO:0000256" key="2">
    <source>
        <dbReference type="ARBA" id="ARBA00007232"/>
    </source>
</evidence>
<evidence type="ECO:0000313" key="11">
    <source>
        <dbReference type="Proteomes" id="UP000007801"/>
    </source>
</evidence>
<comment type="subcellular location">
    <subcellularLocation>
        <location evidence="1">Mitochondrion</location>
    </subcellularLocation>
</comment>
<proteinExistence type="inferred from homology"/>
<evidence type="ECO:0000256" key="5">
    <source>
        <dbReference type="ARBA" id="ARBA00023128"/>
    </source>
</evidence>
<feature type="coiled-coil region" evidence="9">
    <location>
        <begin position="83"/>
        <end position="114"/>
    </location>
</feature>
<gene>
    <name evidence="10" type="primary">Dana\GF11701</name>
    <name evidence="10" type="synonym">dana_GLEANR_11738</name>
    <name evidence="10" type="ORF">GF11701</name>
</gene>
<dbReference type="OrthoDB" id="10249237at2759"/>
<dbReference type="GeneID" id="6494565"/>
<organism evidence="10 11">
    <name type="scientific">Drosophila ananassae</name>
    <name type="common">Fruit fly</name>
    <dbReference type="NCBI Taxonomy" id="7217"/>
    <lineage>
        <taxon>Eukaryota</taxon>
        <taxon>Metazoa</taxon>
        <taxon>Ecdysozoa</taxon>
        <taxon>Arthropoda</taxon>
        <taxon>Hexapoda</taxon>
        <taxon>Insecta</taxon>
        <taxon>Pterygota</taxon>
        <taxon>Neoptera</taxon>
        <taxon>Endopterygota</taxon>
        <taxon>Diptera</taxon>
        <taxon>Brachycera</taxon>
        <taxon>Muscomorpha</taxon>
        <taxon>Ephydroidea</taxon>
        <taxon>Drosophilidae</taxon>
        <taxon>Drosophila</taxon>
        <taxon>Sophophora</taxon>
    </lineage>
</organism>
<evidence type="ECO:0000256" key="3">
    <source>
        <dbReference type="ARBA" id="ARBA00022946"/>
    </source>
</evidence>
<dbReference type="GO" id="GO:0003735">
    <property type="term" value="F:structural constituent of ribosome"/>
    <property type="evidence" value="ECO:0007669"/>
    <property type="project" value="InterPro"/>
</dbReference>
<comment type="similarity">
    <text evidence="2">Belongs to the mitochondrion-specific ribosomal protein mL52 family.</text>
</comment>
<evidence type="ECO:0000256" key="9">
    <source>
        <dbReference type="SAM" id="Coils"/>
    </source>
</evidence>
<dbReference type="EMBL" id="CH902619">
    <property type="protein sequence ID" value="EDV36914.1"/>
    <property type="molecule type" value="Genomic_DNA"/>
</dbReference>
<dbReference type="CTD" id="122704"/>
<keyword evidence="11" id="KW-1185">Reference proteome</keyword>
<evidence type="ECO:0000256" key="4">
    <source>
        <dbReference type="ARBA" id="ARBA00022980"/>
    </source>
</evidence>
<evidence type="ECO:0000256" key="7">
    <source>
        <dbReference type="ARBA" id="ARBA00035181"/>
    </source>
</evidence>
<dbReference type="AlphaFoldDB" id="B3MHS7"/>
<keyword evidence="4" id="KW-0689">Ribosomal protein</keyword>
<reference evidence="10 11" key="1">
    <citation type="journal article" date="2007" name="Nature">
        <title>Evolution of genes and genomes on the Drosophila phylogeny.</title>
        <authorList>
            <consortium name="Drosophila 12 Genomes Consortium"/>
            <person name="Clark A.G."/>
            <person name="Eisen M.B."/>
            <person name="Smith D.R."/>
            <person name="Bergman C.M."/>
            <person name="Oliver B."/>
            <person name="Markow T.A."/>
            <person name="Kaufman T.C."/>
            <person name="Kellis M."/>
            <person name="Gelbart W."/>
            <person name="Iyer V.N."/>
            <person name="Pollard D.A."/>
            <person name="Sackton T.B."/>
            <person name="Larracuente A.M."/>
            <person name="Singh N.D."/>
            <person name="Abad J.P."/>
            <person name="Abt D.N."/>
            <person name="Adryan B."/>
            <person name="Aguade M."/>
            <person name="Akashi H."/>
            <person name="Anderson W.W."/>
            <person name="Aquadro C.F."/>
            <person name="Ardell D.H."/>
            <person name="Arguello R."/>
            <person name="Artieri C.G."/>
            <person name="Barbash D.A."/>
            <person name="Barker D."/>
            <person name="Barsanti P."/>
            <person name="Batterham P."/>
            <person name="Batzoglou S."/>
            <person name="Begun D."/>
            <person name="Bhutkar A."/>
            <person name="Blanco E."/>
            <person name="Bosak S.A."/>
            <person name="Bradley R.K."/>
            <person name="Brand A.D."/>
            <person name="Brent M.R."/>
            <person name="Brooks A.N."/>
            <person name="Brown R.H."/>
            <person name="Butlin R.K."/>
            <person name="Caggese C."/>
            <person name="Calvi B.R."/>
            <person name="Bernardo de Carvalho A."/>
            <person name="Caspi A."/>
            <person name="Castrezana S."/>
            <person name="Celniker S.E."/>
            <person name="Chang J.L."/>
            <person name="Chapple C."/>
            <person name="Chatterji S."/>
            <person name="Chinwalla A."/>
            <person name="Civetta A."/>
            <person name="Clifton S.W."/>
            <person name="Comeron J.M."/>
            <person name="Costello J.C."/>
            <person name="Coyne J.A."/>
            <person name="Daub J."/>
            <person name="David R.G."/>
            <person name="Delcher A.L."/>
            <person name="Delehaunty K."/>
            <person name="Do C.B."/>
            <person name="Ebling H."/>
            <person name="Edwards K."/>
            <person name="Eickbush T."/>
            <person name="Evans J.D."/>
            <person name="Filipski A."/>
            <person name="Findeiss S."/>
            <person name="Freyhult E."/>
            <person name="Fulton L."/>
            <person name="Fulton R."/>
            <person name="Garcia A.C."/>
            <person name="Gardiner A."/>
            <person name="Garfield D.A."/>
            <person name="Garvin B.E."/>
            <person name="Gibson G."/>
            <person name="Gilbert D."/>
            <person name="Gnerre S."/>
            <person name="Godfrey J."/>
            <person name="Good R."/>
            <person name="Gotea V."/>
            <person name="Gravely B."/>
            <person name="Greenberg A.J."/>
            <person name="Griffiths-Jones S."/>
            <person name="Gross S."/>
            <person name="Guigo R."/>
            <person name="Gustafson E.A."/>
            <person name="Haerty W."/>
            <person name="Hahn M.W."/>
            <person name="Halligan D.L."/>
            <person name="Halpern A.L."/>
            <person name="Halter G.M."/>
            <person name="Han M.V."/>
            <person name="Heger A."/>
            <person name="Hillier L."/>
            <person name="Hinrichs A.S."/>
            <person name="Holmes I."/>
            <person name="Hoskins R.A."/>
            <person name="Hubisz M.J."/>
            <person name="Hultmark D."/>
            <person name="Huntley M.A."/>
            <person name="Jaffe D.B."/>
            <person name="Jagadeeshan S."/>
            <person name="Jeck W.R."/>
            <person name="Johnson J."/>
            <person name="Jones C.D."/>
            <person name="Jordan W.C."/>
            <person name="Karpen G.H."/>
            <person name="Kataoka E."/>
            <person name="Keightley P.D."/>
            <person name="Kheradpour P."/>
            <person name="Kirkness E.F."/>
            <person name="Koerich L.B."/>
            <person name="Kristiansen K."/>
            <person name="Kudrna D."/>
            <person name="Kulathinal R.J."/>
            <person name="Kumar S."/>
            <person name="Kwok R."/>
            <person name="Lander E."/>
            <person name="Langley C.H."/>
            <person name="Lapoint R."/>
            <person name="Lazzaro B.P."/>
            <person name="Lee S.J."/>
            <person name="Levesque L."/>
            <person name="Li R."/>
            <person name="Lin C.F."/>
            <person name="Lin M.F."/>
            <person name="Lindblad-Toh K."/>
            <person name="Llopart A."/>
            <person name="Long M."/>
            <person name="Low L."/>
            <person name="Lozovsky E."/>
            <person name="Lu J."/>
            <person name="Luo M."/>
            <person name="Machado C.A."/>
            <person name="Makalowski W."/>
            <person name="Marzo M."/>
            <person name="Matsuda M."/>
            <person name="Matzkin L."/>
            <person name="McAllister B."/>
            <person name="McBride C.S."/>
            <person name="McKernan B."/>
            <person name="McKernan K."/>
            <person name="Mendez-Lago M."/>
            <person name="Minx P."/>
            <person name="Mollenhauer M.U."/>
            <person name="Montooth K."/>
            <person name="Mount S.M."/>
            <person name="Mu X."/>
            <person name="Myers E."/>
            <person name="Negre B."/>
            <person name="Newfeld S."/>
            <person name="Nielsen R."/>
            <person name="Noor M.A."/>
            <person name="O'Grady P."/>
            <person name="Pachter L."/>
            <person name="Papaceit M."/>
            <person name="Parisi M.J."/>
            <person name="Parisi M."/>
            <person name="Parts L."/>
            <person name="Pedersen J.S."/>
            <person name="Pesole G."/>
            <person name="Phillippy A.M."/>
            <person name="Ponting C.P."/>
            <person name="Pop M."/>
            <person name="Porcelli D."/>
            <person name="Powell J.R."/>
            <person name="Prohaska S."/>
            <person name="Pruitt K."/>
            <person name="Puig M."/>
            <person name="Quesneville H."/>
            <person name="Ram K.R."/>
            <person name="Rand D."/>
            <person name="Rasmussen M.D."/>
            <person name="Reed L.K."/>
            <person name="Reenan R."/>
            <person name="Reily A."/>
            <person name="Remington K.A."/>
            <person name="Rieger T.T."/>
            <person name="Ritchie M.G."/>
            <person name="Robin C."/>
            <person name="Rogers Y.H."/>
            <person name="Rohde C."/>
            <person name="Rozas J."/>
            <person name="Rubenfield M.J."/>
            <person name="Ruiz A."/>
            <person name="Russo S."/>
            <person name="Salzberg S.L."/>
            <person name="Sanchez-Gracia A."/>
            <person name="Saranga D.J."/>
            <person name="Sato H."/>
            <person name="Schaeffer S.W."/>
            <person name="Schatz M.C."/>
            <person name="Schlenke T."/>
            <person name="Schwartz R."/>
            <person name="Segarra C."/>
            <person name="Singh R.S."/>
            <person name="Sirot L."/>
            <person name="Sirota M."/>
            <person name="Sisneros N.B."/>
            <person name="Smith C.D."/>
            <person name="Smith T.F."/>
            <person name="Spieth J."/>
            <person name="Stage D.E."/>
            <person name="Stark A."/>
            <person name="Stephan W."/>
            <person name="Strausberg R.L."/>
            <person name="Strempel S."/>
            <person name="Sturgill D."/>
            <person name="Sutton G."/>
            <person name="Sutton G.G."/>
            <person name="Tao W."/>
            <person name="Teichmann S."/>
            <person name="Tobari Y.N."/>
            <person name="Tomimura Y."/>
            <person name="Tsolas J.M."/>
            <person name="Valente V.L."/>
            <person name="Venter E."/>
            <person name="Venter J.C."/>
            <person name="Vicario S."/>
            <person name="Vieira F.G."/>
            <person name="Vilella A.J."/>
            <person name="Villasante A."/>
            <person name="Walenz B."/>
            <person name="Wang J."/>
            <person name="Wasserman M."/>
            <person name="Watts T."/>
            <person name="Wilson D."/>
            <person name="Wilson R.K."/>
            <person name="Wing R.A."/>
            <person name="Wolfner M.F."/>
            <person name="Wong A."/>
            <person name="Wong G.K."/>
            <person name="Wu C.I."/>
            <person name="Wu G."/>
            <person name="Yamamoto D."/>
            <person name="Yang H.P."/>
            <person name="Yang S.P."/>
            <person name="Yorke J.A."/>
            <person name="Yoshida K."/>
            <person name="Zdobnov E."/>
            <person name="Zhang P."/>
            <person name="Zhang Y."/>
            <person name="Zimin A.V."/>
            <person name="Baldwin J."/>
            <person name="Abdouelleil A."/>
            <person name="Abdulkadir J."/>
            <person name="Abebe A."/>
            <person name="Abera B."/>
            <person name="Abreu J."/>
            <person name="Acer S.C."/>
            <person name="Aftuck L."/>
            <person name="Alexander A."/>
            <person name="An P."/>
            <person name="Anderson E."/>
            <person name="Anderson S."/>
            <person name="Arachi H."/>
            <person name="Azer M."/>
            <person name="Bachantsang P."/>
            <person name="Barry A."/>
            <person name="Bayul T."/>
            <person name="Berlin A."/>
            <person name="Bessette D."/>
            <person name="Bloom T."/>
            <person name="Blye J."/>
            <person name="Boguslavskiy L."/>
            <person name="Bonnet C."/>
            <person name="Boukhgalter B."/>
            <person name="Bourzgui I."/>
            <person name="Brown A."/>
            <person name="Cahill P."/>
            <person name="Channer S."/>
            <person name="Cheshatsang Y."/>
            <person name="Chuda L."/>
            <person name="Citroen M."/>
            <person name="Collymore A."/>
            <person name="Cooke P."/>
            <person name="Costello M."/>
            <person name="D'Aco K."/>
            <person name="Daza R."/>
            <person name="De Haan G."/>
            <person name="DeGray S."/>
            <person name="DeMaso C."/>
            <person name="Dhargay N."/>
            <person name="Dooley K."/>
            <person name="Dooley E."/>
            <person name="Doricent M."/>
            <person name="Dorje P."/>
            <person name="Dorjee K."/>
            <person name="Dupes A."/>
            <person name="Elong R."/>
            <person name="Falk J."/>
            <person name="Farina A."/>
            <person name="Faro S."/>
            <person name="Ferguson D."/>
            <person name="Fisher S."/>
            <person name="Foley C.D."/>
            <person name="Franke A."/>
            <person name="Friedrich D."/>
            <person name="Gadbois L."/>
            <person name="Gearin G."/>
            <person name="Gearin C.R."/>
            <person name="Giannoukos G."/>
            <person name="Goode T."/>
            <person name="Graham J."/>
            <person name="Grandbois E."/>
            <person name="Grewal S."/>
            <person name="Gyaltsen K."/>
            <person name="Hafez N."/>
            <person name="Hagos B."/>
            <person name="Hall J."/>
            <person name="Henson C."/>
            <person name="Hollinger A."/>
            <person name="Honan T."/>
            <person name="Huard M.D."/>
            <person name="Hughes L."/>
            <person name="Hurhula B."/>
            <person name="Husby M.E."/>
            <person name="Kamat A."/>
            <person name="Kanga B."/>
            <person name="Kashin S."/>
            <person name="Khazanovich D."/>
            <person name="Kisner P."/>
            <person name="Lance K."/>
            <person name="Lara M."/>
            <person name="Lee W."/>
            <person name="Lennon N."/>
            <person name="Letendre F."/>
            <person name="LeVine R."/>
            <person name="Lipovsky A."/>
            <person name="Liu X."/>
            <person name="Liu J."/>
            <person name="Liu S."/>
            <person name="Lokyitsang T."/>
            <person name="Lokyitsang Y."/>
            <person name="Lubonja R."/>
            <person name="Lui A."/>
            <person name="MacDonald P."/>
            <person name="Magnisalis V."/>
            <person name="Maru K."/>
            <person name="Matthews C."/>
            <person name="McCusker W."/>
            <person name="McDonough S."/>
            <person name="Mehta T."/>
            <person name="Meldrim J."/>
            <person name="Meneus L."/>
            <person name="Mihai O."/>
            <person name="Mihalev A."/>
            <person name="Mihova T."/>
            <person name="Mittelman R."/>
            <person name="Mlenga V."/>
            <person name="Montmayeur A."/>
            <person name="Mulrain L."/>
            <person name="Navidi A."/>
            <person name="Naylor J."/>
            <person name="Negash T."/>
            <person name="Nguyen T."/>
            <person name="Nguyen N."/>
            <person name="Nicol R."/>
            <person name="Norbu C."/>
            <person name="Norbu N."/>
            <person name="Novod N."/>
            <person name="O'Neill B."/>
            <person name="Osman S."/>
            <person name="Markiewicz E."/>
            <person name="Oyono O.L."/>
            <person name="Patti C."/>
            <person name="Phunkhang P."/>
            <person name="Pierre F."/>
            <person name="Priest M."/>
            <person name="Raghuraman S."/>
            <person name="Rege F."/>
            <person name="Reyes R."/>
            <person name="Rise C."/>
            <person name="Rogov P."/>
            <person name="Ross K."/>
            <person name="Ryan E."/>
            <person name="Settipalli S."/>
            <person name="Shea T."/>
            <person name="Sherpa N."/>
            <person name="Shi L."/>
            <person name="Shih D."/>
            <person name="Sparrow T."/>
            <person name="Spaulding J."/>
            <person name="Stalker J."/>
            <person name="Stange-Thomann N."/>
            <person name="Stavropoulos S."/>
            <person name="Stone C."/>
            <person name="Strader C."/>
            <person name="Tesfaye S."/>
            <person name="Thomson T."/>
            <person name="Thoulutsang Y."/>
            <person name="Thoulutsang D."/>
            <person name="Topham K."/>
            <person name="Topping I."/>
            <person name="Tsamla T."/>
            <person name="Vassiliev H."/>
            <person name="Vo A."/>
            <person name="Wangchuk T."/>
            <person name="Wangdi T."/>
            <person name="Weiand M."/>
            <person name="Wilkinson J."/>
            <person name="Wilson A."/>
            <person name="Yadav S."/>
            <person name="Young G."/>
            <person name="Yu Q."/>
            <person name="Zembek L."/>
            <person name="Zhong D."/>
            <person name="Zimmer A."/>
            <person name="Zwirko Z."/>
            <person name="Jaffe D.B."/>
            <person name="Alvarez P."/>
            <person name="Brockman W."/>
            <person name="Butler J."/>
            <person name="Chin C."/>
            <person name="Gnerre S."/>
            <person name="Grabherr M."/>
            <person name="Kleber M."/>
            <person name="Mauceli E."/>
            <person name="MacCallum I."/>
        </authorList>
    </citation>
    <scope>NUCLEOTIDE SEQUENCE [LARGE SCALE GENOMIC DNA]</scope>
    <source>
        <strain evidence="11">Tucson 14024-0371.13</strain>
    </source>
</reference>
<dbReference type="Proteomes" id="UP000007801">
    <property type="component" value="Unassembled WGS sequence"/>
</dbReference>
<accession>B3MHS7</accession>
<evidence type="ECO:0000256" key="6">
    <source>
        <dbReference type="ARBA" id="ARBA00023274"/>
    </source>
</evidence>
<dbReference type="FunCoup" id="B3MHS7">
    <property type="interactions" value="371"/>
</dbReference>
<protein>
    <recommendedName>
        <fullName evidence="7">Large ribosomal subunit protein mL52</fullName>
    </recommendedName>
    <alternativeName>
        <fullName evidence="8">39S ribosomal protein L52, mitochondrial</fullName>
    </alternativeName>
</protein>
<dbReference type="GO" id="GO:0005762">
    <property type="term" value="C:mitochondrial large ribosomal subunit"/>
    <property type="evidence" value="ECO:0007669"/>
    <property type="project" value="InterPro"/>
</dbReference>
<dbReference type="Pfam" id="PF18699">
    <property type="entry name" value="MRPL52"/>
    <property type="match status" value="1"/>
</dbReference>
<dbReference type="PhylomeDB" id="B3MHS7"/>
<evidence type="ECO:0000256" key="1">
    <source>
        <dbReference type="ARBA" id="ARBA00004173"/>
    </source>
</evidence>
<keyword evidence="5" id="KW-0496">Mitochondrion</keyword>
<keyword evidence="9" id="KW-0175">Coiled coil</keyword>
<name>B3MHS7_DROAN</name>
<dbReference type="KEGG" id="dan:6494565"/>
<dbReference type="STRING" id="7217.B3MHS7"/>
<dbReference type="InterPro" id="IPR034596">
    <property type="entry name" value="Ribosomal_mL52"/>
</dbReference>
<keyword evidence="6" id="KW-0687">Ribonucleoprotein</keyword>
<evidence type="ECO:0000256" key="8">
    <source>
        <dbReference type="ARBA" id="ARBA00035425"/>
    </source>
</evidence>
<dbReference type="eggNOG" id="ENOG502S4I0">
    <property type="taxonomic scope" value="Eukaryota"/>
</dbReference>
<dbReference type="PANTHER" id="PTHR34090">
    <property type="entry name" value="39S RIBOSOMAL PROTEIN L52, MITOCHONDRIAL"/>
    <property type="match status" value="1"/>
</dbReference>
<dbReference type="PANTHER" id="PTHR34090:SF1">
    <property type="entry name" value="LARGE RIBOSOMAL SUBUNIT PROTEIN ML52"/>
    <property type="match status" value="1"/>
</dbReference>
<sequence length="128" mass="14483">MLQITKICLANTASLTVQRSLAVTSVRSIDQKWRAGRGLPENPNAFGPLTNMPDYTFLDGRPTPLGANQKRRLLKQQEIAAKIVELSGELDFAKERHERLKTEAEAEKQRILQNKLKPKGHLLLKQKK</sequence>
<evidence type="ECO:0000313" key="10">
    <source>
        <dbReference type="EMBL" id="EDV36914.1"/>
    </source>
</evidence>
<keyword evidence="3" id="KW-0809">Transit peptide</keyword>
<dbReference type="HOGENOM" id="CLU_135844_1_0_1"/>
<dbReference type="GO" id="GO:0032543">
    <property type="term" value="P:mitochondrial translation"/>
    <property type="evidence" value="ECO:0007669"/>
    <property type="project" value="InterPro"/>
</dbReference>
<dbReference type="InParanoid" id="B3MHS7"/>
<dbReference type="OMA" id="RSIDQKW"/>